<dbReference type="Gene3D" id="3.40.50.620">
    <property type="entry name" value="HUPs"/>
    <property type="match status" value="1"/>
</dbReference>
<dbReference type="SUPFAM" id="SSF56235">
    <property type="entry name" value="N-terminal nucleophile aminohydrolases (Ntn hydrolases)"/>
    <property type="match status" value="1"/>
</dbReference>
<dbReference type="EMBL" id="VSFG01000002">
    <property type="protein sequence ID" value="TYB46907.1"/>
    <property type="molecule type" value="Genomic_DNA"/>
</dbReference>
<dbReference type="SUPFAM" id="SSF52402">
    <property type="entry name" value="Adenine nucleotide alpha hydrolases-like"/>
    <property type="match status" value="1"/>
</dbReference>
<dbReference type="Pfam" id="PF00733">
    <property type="entry name" value="Asn_synthase"/>
    <property type="match status" value="1"/>
</dbReference>
<feature type="region of interest" description="Disordered" evidence="1">
    <location>
        <begin position="209"/>
        <end position="233"/>
    </location>
</feature>
<dbReference type="GO" id="GO:0006529">
    <property type="term" value="P:asparagine biosynthetic process"/>
    <property type="evidence" value="ECO:0007669"/>
    <property type="project" value="InterPro"/>
</dbReference>
<dbReference type="RefSeq" id="WP_067899138.1">
    <property type="nucleotide sequence ID" value="NZ_VSFG01000002.1"/>
</dbReference>
<dbReference type="InterPro" id="IPR001962">
    <property type="entry name" value="Asn_synthase"/>
</dbReference>
<evidence type="ECO:0000313" key="3">
    <source>
        <dbReference type="EMBL" id="TYB46907.1"/>
    </source>
</evidence>
<comment type="caution">
    <text evidence="3">The sequence shown here is derived from an EMBL/GenBank/DDBJ whole genome shotgun (WGS) entry which is preliminary data.</text>
</comment>
<evidence type="ECO:0000259" key="2">
    <source>
        <dbReference type="Pfam" id="PF00733"/>
    </source>
</evidence>
<reference evidence="3 4" key="1">
    <citation type="submission" date="2019-08" db="EMBL/GenBank/DDBJ databases">
        <title>Actinomadura sp. nov. CYP1-5 isolated from mountain soil.</title>
        <authorList>
            <person name="Songsumanus A."/>
            <person name="Kuncharoen N."/>
            <person name="Kudo T."/>
            <person name="Yuki M."/>
            <person name="Igarashi Y."/>
            <person name="Tanasupawat S."/>
        </authorList>
    </citation>
    <scope>NUCLEOTIDE SEQUENCE [LARGE SCALE GENOMIC DNA]</scope>
    <source>
        <strain evidence="3 4">JCM 14158</strain>
    </source>
</reference>
<evidence type="ECO:0000256" key="1">
    <source>
        <dbReference type="SAM" id="MobiDB-lite"/>
    </source>
</evidence>
<keyword evidence="4" id="KW-1185">Reference proteome</keyword>
<dbReference type="GO" id="GO:0004066">
    <property type="term" value="F:asparagine synthase (glutamine-hydrolyzing) activity"/>
    <property type="evidence" value="ECO:0007669"/>
    <property type="project" value="InterPro"/>
</dbReference>
<organism evidence="3 4">
    <name type="scientific">Actinomadura chibensis</name>
    <dbReference type="NCBI Taxonomy" id="392828"/>
    <lineage>
        <taxon>Bacteria</taxon>
        <taxon>Bacillati</taxon>
        <taxon>Actinomycetota</taxon>
        <taxon>Actinomycetes</taxon>
        <taxon>Streptosporangiales</taxon>
        <taxon>Thermomonosporaceae</taxon>
        <taxon>Actinomadura</taxon>
    </lineage>
</organism>
<protein>
    <recommendedName>
        <fullName evidence="2">Asparagine synthetase domain-containing protein</fullName>
    </recommendedName>
</protein>
<proteinExistence type="predicted"/>
<dbReference type="InterPro" id="IPR014729">
    <property type="entry name" value="Rossmann-like_a/b/a_fold"/>
</dbReference>
<dbReference type="STRING" id="1220554.GCA_001552135_06090"/>
<sequence length="607" mass="66788">MRVYLLLAAREVREPIPPVALRAARRAVGAAFPVPPDVVKAAEWTAPDGQAALLGWSNEPDEDLLPPTMIGGSGRRLGYCGYLAEPKKDGDLLLNEDDLGAAAAGLGGVFAAYRASEDGVEAATSMARVCPVYHAEAAGVRVVGSRSLLVHLVARAVETGVEEPEPDIAVELLHPIIRHGFFTNDDTPFRGVRALPAGSVLTAAPGRRTAIRPQPGTEVRRPRGKGRAQRESVRPLAEALVDSVAPLARHREPIALSLSGGRDSRLMAAVLKAAGVPFTGSTHGFADDPDVILATQVAAALGIEHHVNLTHPEGPRESVAVEHPFARAAHVVRMCEGMNSAYENVGRFRPYRMVPATSGSGGETLRGGFLYDQDDISPEKLKKRVHLIFHAAGPLLTADANALAAAGHRPWAELAETDAFDVLDKLYLYYRTGRWIVGSHSATLMNSPYYHPFFDNRVVREATALEPRWRRSEYPFYLLIRELAPQLAEIQPEGKRWRFDRERKPRLVGRRAWRARAVPPARGRTAAFNWRVSYDEGFRGLLLDQILDGPQSLFDVVDREALTTGVREHPKRWVKQLWHIYTMSVLLTGEWRTPSTDLPKVEIPIPR</sequence>
<feature type="domain" description="Asparagine synthetase" evidence="2">
    <location>
        <begin position="236"/>
        <end position="583"/>
    </location>
</feature>
<evidence type="ECO:0000313" key="4">
    <source>
        <dbReference type="Proteomes" id="UP000323380"/>
    </source>
</evidence>
<dbReference type="InterPro" id="IPR029055">
    <property type="entry name" value="Ntn_hydrolases_N"/>
</dbReference>
<accession>A0A5D0NR79</accession>
<dbReference type="AlphaFoldDB" id="A0A5D0NR79"/>
<dbReference type="Proteomes" id="UP000323380">
    <property type="component" value="Unassembled WGS sequence"/>
</dbReference>
<gene>
    <name evidence="3" type="ORF">FXF69_17225</name>
</gene>
<name>A0A5D0NR79_9ACTN</name>